<sequence>MNKKTSTGTAGKNNLPFPQLEKFCYSSLLNALRLRICLYRFKISHYFLLPVYQKCIISWTTCIFYALYYNSISNRAIVSQPEQHLFQRSLAGRALQFLLQDIFPGNIKIVPLPVKQIDQMRNRDSDQHQTTQTDLPRRNSRERLAAMCRVLAPGTRGQQQSHDEP</sequence>
<organism evidence="1 2">
    <name type="scientific">Candidatus Bacteroides avicola</name>
    <dbReference type="NCBI Taxonomy" id="2838468"/>
    <lineage>
        <taxon>Bacteria</taxon>
        <taxon>Pseudomonadati</taxon>
        <taxon>Bacteroidota</taxon>
        <taxon>Bacteroidia</taxon>
        <taxon>Bacteroidales</taxon>
        <taxon>Bacteroidaceae</taxon>
        <taxon>Bacteroides</taxon>
    </lineage>
</organism>
<dbReference type="AlphaFoldDB" id="A0A9D2HVM0"/>
<dbReference type="Proteomes" id="UP000823862">
    <property type="component" value="Unassembled WGS sequence"/>
</dbReference>
<gene>
    <name evidence="1" type="ORF">H9950_09150</name>
</gene>
<name>A0A9D2HVM0_9BACE</name>
<dbReference type="EMBL" id="DWZI01000043">
    <property type="protein sequence ID" value="HJA86335.1"/>
    <property type="molecule type" value="Genomic_DNA"/>
</dbReference>
<reference evidence="1" key="2">
    <citation type="submission" date="2021-04" db="EMBL/GenBank/DDBJ databases">
        <authorList>
            <person name="Gilroy R."/>
        </authorList>
    </citation>
    <scope>NUCLEOTIDE SEQUENCE</scope>
    <source>
        <strain evidence="1">ChiHjej12B11-9795</strain>
    </source>
</reference>
<evidence type="ECO:0000313" key="2">
    <source>
        <dbReference type="Proteomes" id="UP000823862"/>
    </source>
</evidence>
<reference evidence="1" key="1">
    <citation type="journal article" date="2021" name="PeerJ">
        <title>Extensive microbial diversity within the chicken gut microbiome revealed by metagenomics and culture.</title>
        <authorList>
            <person name="Gilroy R."/>
            <person name="Ravi A."/>
            <person name="Getino M."/>
            <person name="Pursley I."/>
            <person name="Horton D.L."/>
            <person name="Alikhan N.F."/>
            <person name="Baker D."/>
            <person name="Gharbi K."/>
            <person name="Hall N."/>
            <person name="Watson M."/>
            <person name="Adriaenssens E.M."/>
            <person name="Foster-Nyarko E."/>
            <person name="Jarju S."/>
            <person name="Secka A."/>
            <person name="Antonio M."/>
            <person name="Oren A."/>
            <person name="Chaudhuri R.R."/>
            <person name="La Ragione R."/>
            <person name="Hildebrand F."/>
            <person name="Pallen M.J."/>
        </authorList>
    </citation>
    <scope>NUCLEOTIDE SEQUENCE</scope>
    <source>
        <strain evidence="1">ChiHjej12B11-9795</strain>
    </source>
</reference>
<accession>A0A9D2HVM0</accession>
<protein>
    <submittedName>
        <fullName evidence="1">Uncharacterized protein</fullName>
    </submittedName>
</protein>
<evidence type="ECO:0000313" key="1">
    <source>
        <dbReference type="EMBL" id="HJA86335.1"/>
    </source>
</evidence>
<proteinExistence type="predicted"/>
<comment type="caution">
    <text evidence="1">The sequence shown here is derived from an EMBL/GenBank/DDBJ whole genome shotgun (WGS) entry which is preliminary data.</text>
</comment>